<evidence type="ECO:0000259" key="8">
    <source>
        <dbReference type="PROSITE" id="PS50157"/>
    </source>
</evidence>
<comment type="caution">
    <text evidence="9">The sequence shown here is derived from an EMBL/GenBank/DDBJ whole genome shotgun (WGS) entry which is preliminary data.</text>
</comment>
<dbReference type="PANTHER" id="PTHR24394:SF29">
    <property type="entry name" value="MYONEURIN"/>
    <property type="match status" value="1"/>
</dbReference>
<evidence type="ECO:0000313" key="10">
    <source>
        <dbReference type="Proteomes" id="UP001328107"/>
    </source>
</evidence>
<evidence type="ECO:0000313" key="9">
    <source>
        <dbReference type="EMBL" id="GMR38488.1"/>
    </source>
</evidence>
<dbReference type="PROSITE" id="PS50157">
    <property type="entry name" value="ZINC_FINGER_C2H2_2"/>
    <property type="match status" value="3"/>
</dbReference>
<name>A0AAN4ZHF5_9BILA</name>
<dbReference type="Pfam" id="PF13894">
    <property type="entry name" value="zf-C2H2_4"/>
    <property type="match status" value="1"/>
</dbReference>
<dbReference type="AlphaFoldDB" id="A0AAN4ZHF5"/>
<dbReference type="InterPro" id="IPR036236">
    <property type="entry name" value="Znf_C2H2_sf"/>
</dbReference>
<dbReference type="GO" id="GO:0000981">
    <property type="term" value="F:DNA-binding transcription factor activity, RNA polymerase II-specific"/>
    <property type="evidence" value="ECO:0007669"/>
    <property type="project" value="TreeGrafter"/>
</dbReference>
<organism evidence="9 10">
    <name type="scientific">Pristionchus mayeri</name>
    <dbReference type="NCBI Taxonomy" id="1317129"/>
    <lineage>
        <taxon>Eukaryota</taxon>
        <taxon>Metazoa</taxon>
        <taxon>Ecdysozoa</taxon>
        <taxon>Nematoda</taxon>
        <taxon>Chromadorea</taxon>
        <taxon>Rhabditida</taxon>
        <taxon>Rhabditina</taxon>
        <taxon>Diplogasteromorpha</taxon>
        <taxon>Diplogasteroidea</taxon>
        <taxon>Neodiplogasteridae</taxon>
        <taxon>Pristionchus</taxon>
    </lineage>
</organism>
<keyword evidence="3" id="KW-0677">Repeat</keyword>
<keyword evidence="10" id="KW-1185">Reference proteome</keyword>
<keyword evidence="5" id="KW-0862">Zinc</keyword>
<dbReference type="PROSITE" id="PS00028">
    <property type="entry name" value="ZINC_FINGER_C2H2_1"/>
    <property type="match status" value="2"/>
</dbReference>
<dbReference type="InterPro" id="IPR013087">
    <property type="entry name" value="Znf_C2H2_type"/>
</dbReference>
<evidence type="ECO:0000256" key="4">
    <source>
        <dbReference type="ARBA" id="ARBA00022771"/>
    </source>
</evidence>
<accession>A0AAN4ZHF5</accession>
<evidence type="ECO:0000256" key="6">
    <source>
        <dbReference type="ARBA" id="ARBA00023242"/>
    </source>
</evidence>
<dbReference type="EMBL" id="BTRK01000002">
    <property type="protein sequence ID" value="GMR38488.1"/>
    <property type="molecule type" value="Genomic_DNA"/>
</dbReference>
<dbReference type="Gene3D" id="3.30.160.60">
    <property type="entry name" value="Classic Zinc Finger"/>
    <property type="match status" value="1"/>
</dbReference>
<dbReference type="Proteomes" id="UP001328107">
    <property type="component" value="Unassembled WGS sequence"/>
</dbReference>
<dbReference type="GO" id="GO:0005634">
    <property type="term" value="C:nucleus"/>
    <property type="evidence" value="ECO:0007669"/>
    <property type="project" value="UniProtKB-SubCell"/>
</dbReference>
<dbReference type="SMART" id="SM00355">
    <property type="entry name" value="ZnF_C2H2"/>
    <property type="match status" value="3"/>
</dbReference>
<feature type="non-terminal residue" evidence="9">
    <location>
        <position position="103"/>
    </location>
</feature>
<dbReference type="Pfam" id="PF13912">
    <property type="entry name" value="zf-C2H2_6"/>
    <property type="match status" value="1"/>
</dbReference>
<feature type="domain" description="C2H2-type" evidence="8">
    <location>
        <begin position="82"/>
        <end position="103"/>
    </location>
</feature>
<dbReference type="GO" id="GO:0008270">
    <property type="term" value="F:zinc ion binding"/>
    <property type="evidence" value="ECO:0007669"/>
    <property type="project" value="UniProtKB-KW"/>
</dbReference>
<feature type="domain" description="C2H2-type" evidence="8">
    <location>
        <begin position="19"/>
        <end position="46"/>
    </location>
</feature>
<keyword evidence="6" id="KW-0539">Nucleus</keyword>
<gene>
    <name evidence="9" type="ORF">PMAYCL1PPCAC_08683</name>
</gene>
<reference evidence="10" key="1">
    <citation type="submission" date="2022-10" db="EMBL/GenBank/DDBJ databases">
        <title>Genome assembly of Pristionchus species.</title>
        <authorList>
            <person name="Yoshida K."/>
            <person name="Sommer R.J."/>
        </authorList>
    </citation>
    <scope>NUCLEOTIDE SEQUENCE [LARGE SCALE GENOMIC DNA]</scope>
    <source>
        <strain evidence="10">RS5460</strain>
    </source>
</reference>
<sequence>MKCMKTLQNRADINERMRFNCKLCPKKYATKQGLKEHERSHLEEEKKPFKCMYCDRRFVMTGDRKAHENIHLEDGDPSKKIYRCEICSKTFPYRMSLMKHSQS</sequence>
<evidence type="ECO:0000256" key="7">
    <source>
        <dbReference type="PROSITE-ProRule" id="PRU00042"/>
    </source>
</evidence>
<keyword evidence="4 7" id="KW-0863">Zinc-finger</keyword>
<dbReference type="SUPFAM" id="SSF57667">
    <property type="entry name" value="beta-beta-alpha zinc fingers"/>
    <property type="match status" value="2"/>
</dbReference>
<evidence type="ECO:0000256" key="3">
    <source>
        <dbReference type="ARBA" id="ARBA00022737"/>
    </source>
</evidence>
<comment type="subcellular location">
    <subcellularLocation>
        <location evidence="1">Nucleus</location>
    </subcellularLocation>
</comment>
<evidence type="ECO:0000256" key="5">
    <source>
        <dbReference type="ARBA" id="ARBA00022833"/>
    </source>
</evidence>
<keyword evidence="2" id="KW-0479">Metal-binding</keyword>
<feature type="domain" description="C2H2-type" evidence="8">
    <location>
        <begin position="49"/>
        <end position="76"/>
    </location>
</feature>
<proteinExistence type="predicted"/>
<evidence type="ECO:0000256" key="2">
    <source>
        <dbReference type="ARBA" id="ARBA00022723"/>
    </source>
</evidence>
<dbReference type="PANTHER" id="PTHR24394">
    <property type="entry name" value="ZINC FINGER PROTEIN"/>
    <property type="match status" value="1"/>
</dbReference>
<protein>
    <recommendedName>
        <fullName evidence="8">C2H2-type domain-containing protein</fullName>
    </recommendedName>
</protein>
<evidence type="ECO:0000256" key="1">
    <source>
        <dbReference type="ARBA" id="ARBA00004123"/>
    </source>
</evidence>